<dbReference type="GO" id="GO:0043190">
    <property type="term" value="C:ATP-binding cassette (ABC) transporter complex"/>
    <property type="evidence" value="ECO:0007669"/>
    <property type="project" value="InterPro"/>
</dbReference>
<dbReference type="EMBL" id="JANX01000010">
    <property type="protein sequence ID" value="KGM35810.1"/>
    <property type="molecule type" value="Genomic_DNA"/>
</dbReference>
<comment type="subcellular location">
    <subcellularLocation>
        <location evidence="1">Periplasm</location>
    </subcellularLocation>
</comment>
<evidence type="ECO:0000256" key="2">
    <source>
        <dbReference type="ARBA" id="ARBA00005695"/>
    </source>
</evidence>
<dbReference type="GO" id="GO:0015833">
    <property type="term" value="P:peptide transport"/>
    <property type="evidence" value="ECO:0007669"/>
    <property type="project" value="TreeGrafter"/>
</dbReference>
<evidence type="ECO:0000313" key="7">
    <source>
        <dbReference type="EMBL" id="KGM35810.1"/>
    </source>
</evidence>
<dbReference type="InterPro" id="IPR023765">
    <property type="entry name" value="SBP_5_CS"/>
</dbReference>
<gene>
    <name evidence="7" type="ORF">P409_02145</name>
</gene>
<dbReference type="Proteomes" id="UP000029995">
    <property type="component" value="Unassembled WGS sequence"/>
</dbReference>
<comment type="caution">
    <text evidence="7">The sequence shown here is derived from an EMBL/GenBank/DDBJ whole genome shotgun (WGS) entry which is preliminary data.</text>
</comment>
<dbReference type="Gene3D" id="3.40.190.10">
    <property type="entry name" value="Periplasmic binding protein-like II"/>
    <property type="match status" value="1"/>
</dbReference>
<dbReference type="AlphaFoldDB" id="A0A0A0DCS3"/>
<evidence type="ECO:0000256" key="4">
    <source>
        <dbReference type="ARBA" id="ARBA00022729"/>
    </source>
</evidence>
<feature type="domain" description="Solute-binding protein family 5" evidence="6">
    <location>
        <begin position="113"/>
        <end position="459"/>
    </location>
</feature>
<dbReference type="Gene3D" id="3.90.76.10">
    <property type="entry name" value="Dipeptide-binding Protein, Domain 1"/>
    <property type="match status" value="1"/>
</dbReference>
<keyword evidence="5" id="KW-0472">Membrane</keyword>
<dbReference type="InterPro" id="IPR006311">
    <property type="entry name" value="TAT_signal"/>
</dbReference>
<keyword evidence="5" id="KW-0812">Transmembrane</keyword>
<proteinExistence type="inferred from homology"/>
<dbReference type="PIRSF" id="PIRSF002741">
    <property type="entry name" value="MppA"/>
    <property type="match status" value="1"/>
</dbReference>
<protein>
    <submittedName>
        <fullName evidence="7">ABC transporter substrate-binding protein</fullName>
    </submittedName>
</protein>
<dbReference type="RefSeq" id="WP_034831333.1">
    <property type="nucleotide sequence ID" value="NZ_JANX01000010.1"/>
</dbReference>
<dbReference type="GO" id="GO:0030288">
    <property type="term" value="C:outer membrane-bounded periplasmic space"/>
    <property type="evidence" value="ECO:0007669"/>
    <property type="project" value="UniProtKB-ARBA"/>
</dbReference>
<dbReference type="OrthoDB" id="9803988at2"/>
<dbReference type="CDD" id="cd08503">
    <property type="entry name" value="PBP2_NikA_DppA_OppA_like_17"/>
    <property type="match status" value="1"/>
</dbReference>
<evidence type="ECO:0000256" key="5">
    <source>
        <dbReference type="SAM" id="Phobius"/>
    </source>
</evidence>
<evidence type="ECO:0000256" key="1">
    <source>
        <dbReference type="ARBA" id="ARBA00004418"/>
    </source>
</evidence>
<accession>A0A0A0DCS3</accession>
<name>A0A0A0DCS3_9PROT</name>
<sequence>MDIKDLGKVHVAIPKLAEDLRDGRLDRREFLRTSVLLGLAIPAAYSVASVITGQPLMPQALAQDTPRKGGTLRMGMFVMDASDPAIYDWSEKGNIARQLIEPLVRVGTDNLSHPHLAEKWEANDDVTVWTLSLRKDVKWSNGDAFNADDVIKTFERWLDSKTGSSNQGRFAGLTVKEGDTIKMAPNALERVDDHTVRFHFQNAMLSFPESLGDYPALITHRDFATKHEANLIKNPIGTGPFTLKEYAVGQRAVFTRKEGYWGGDAYVDELQFIDLGADPAAELAALSSGQVDLLYKLDPNLLPGYQANPTFKVYDKDTAIVGVARMRVTEKPFDDKRIRQAVQACVDHDRLLQLAYQGLGIAGQDFHVAPIHPEYTDLGAMKQDYDKAKKLLADAGHPNGIDIEINCVDDPKWEGQIGVVLSEMLKPAGINLKVNILPGGTYWDRWTKWPFSVTQWTTRPLGVQVLDVAYRKGAAWNESGYDNPEFEKLLNQAQGTIDVPKRKEIVKQIEKILQDDAISIIPFWLKIYTASTDKVQGFAYHFAREMYLDKVWLSA</sequence>
<dbReference type="InterPro" id="IPR039424">
    <property type="entry name" value="SBP_5"/>
</dbReference>
<dbReference type="PANTHER" id="PTHR30290">
    <property type="entry name" value="PERIPLASMIC BINDING COMPONENT OF ABC TRANSPORTER"/>
    <property type="match status" value="1"/>
</dbReference>
<feature type="transmembrane region" description="Helical" evidence="5">
    <location>
        <begin position="30"/>
        <end position="51"/>
    </location>
</feature>
<dbReference type="PROSITE" id="PS01040">
    <property type="entry name" value="SBP_BACTERIAL_5"/>
    <property type="match status" value="1"/>
</dbReference>
<dbReference type="PANTHER" id="PTHR30290:SF9">
    <property type="entry name" value="OLIGOPEPTIDE-BINDING PROTEIN APPA"/>
    <property type="match status" value="1"/>
</dbReference>
<dbReference type="InterPro" id="IPR030678">
    <property type="entry name" value="Peptide/Ni-bd"/>
</dbReference>
<evidence type="ECO:0000259" key="6">
    <source>
        <dbReference type="Pfam" id="PF00496"/>
    </source>
</evidence>
<dbReference type="Pfam" id="PF00496">
    <property type="entry name" value="SBP_bac_5"/>
    <property type="match status" value="1"/>
</dbReference>
<comment type="similarity">
    <text evidence="2">Belongs to the bacterial solute-binding protein 5 family.</text>
</comment>
<keyword evidence="4" id="KW-0732">Signal</keyword>
<evidence type="ECO:0000256" key="3">
    <source>
        <dbReference type="ARBA" id="ARBA00022448"/>
    </source>
</evidence>
<organism evidence="7 8">
    <name type="scientific">Inquilinus limosus MP06</name>
    <dbReference type="NCBI Taxonomy" id="1398085"/>
    <lineage>
        <taxon>Bacteria</taxon>
        <taxon>Pseudomonadati</taxon>
        <taxon>Pseudomonadota</taxon>
        <taxon>Alphaproteobacteria</taxon>
        <taxon>Rhodospirillales</taxon>
        <taxon>Rhodospirillaceae</taxon>
        <taxon>Inquilinus</taxon>
    </lineage>
</organism>
<reference evidence="7 8" key="1">
    <citation type="submission" date="2014-01" db="EMBL/GenBank/DDBJ databases">
        <title>Genome sequence determination for a cystic fibrosis isolate, Inquilinus limosus.</title>
        <authorList>
            <person name="Pino M."/>
            <person name="Di Conza J."/>
            <person name="Gutkind G."/>
        </authorList>
    </citation>
    <scope>NUCLEOTIDE SEQUENCE [LARGE SCALE GENOMIC DNA]</scope>
    <source>
        <strain evidence="7 8">MP06</strain>
    </source>
</reference>
<dbReference type="Gene3D" id="3.10.105.10">
    <property type="entry name" value="Dipeptide-binding Protein, Domain 3"/>
    <property type="match status" value="1"/>
</dbReference>
<dbReference type="SUPFAM" id="SSF53850">
    <property type="entry name" value="Periplasmic binding protein-like II"/>
    <property type="match status" value="1"/>
</dbReference>
<dbReference type="InterPro" id="IPR000914">
    <property type="entry name" value="SBP_5_dom"/>
</dbReference>
<dbReference type="GO" id="GO:1904680">
    <property type="term" value="F:peptide transmembrane transporter activity"/>
    <property type="evidence" value="ECO:0007669"/>
    <property type="project" value="TreeGrafter"/>
</dbReference>
<dbReference type="PROSITE" id="PS51318">
    <property type="entry name" value="TAT"/>
    <property type="match status" value="1"/>
</dbReference>
<keyword evidence="5" id="KW-1133">Transmembrane helix</keyword>
<keyword evidence="3" id="KW-0813">Transport</keyword>
<evidence type="ECO:0000313" key="8">
    <source>
        <dbReference type="Proteomes" id="UP000029995"/>
    </source>
</evidence>